<comment type="subcellular location">
    <subcellularLocation>
        <location evidence="1">Cell outer membrane</location>
        <topology evidence="1">Lipid-anchor</topology>
    </subcellularLocation>
</comment>
<evidence type="ECO:0000256" key="8">
    <source>
        <dbReference type="SAM" id="SignalP"/>
    </source>
</evidence>
<sequence>MRRILTASLLLPVLVAVAGCETTVVQQRAVVAPRPQGVEGRWAATAGPVPYTANFAGGRFSSVEDRTGAVLAEGTYSVAGPGQVRIDYNRPNGEKLAANCNQSGDRMACASSTGATFDLVRI</sequence>
<evidence type="ECO:0000256" key="6">
    <source>
        <dbReference type="ARBA" id="ARBA00023288"/>
    </source>
</evidence>
<dbReference type="Pfam" id="PF26368">
    <property type="entry name" value="OMP10"/>
    <property type="match status" value="1"/>
</dbReference>
<comment type="similarity">
    <text evidence="7">Belongs to the rhizobiaceae omp10 lipoprotein family.</text>
</comment>
<dbReference type="PROSITE" id="PS51257">
    <property type="entry name" value="PROKAR_LIPOPROTEIN"/>
    <property type="match status" value="1"/>
</dbReference>
<gene>
    <name evidence="9" type="ORF">SAMN05428963_106113</name>
</gene>
<keyword evidence="3" id="KW-0472">Membrane</keyword>
<dbReference type="EMBL" id="FUXL01000006">
    <property type="protein sequence ID" value="SKA12251.1"/>
    <property type="molecule type" value="Genomic_DNA"/>
</dbReference>
<dbReference type="InterPro" id="IPR049857">
    <property type="entry name" value="Omp10-like"/>
</dbReference>
<keyword evidence="5" id="KW-0998">Cell outer membrane</keyword>
<evidence type="ECO:0000256" key="4">
    <source>
        <dbReference type="ARBA" id="ARBA00023139"/>
    </source>
</evidence>
<dbReference type="STRING" id="1365950.SAMN05428963_106113"/>
<evidence type="ECO:0008006" key="11">
    <source>
        <dbReference type="Google" id="ProtNLM"/>
    </source>
</evidence>
<evidence type="ECO:0000256" key="5">
    <source>
        <dbReference type="ARBA" id="ARBA00023237"/>
    </source>
</evidence>
<organism evidence="9 10">
    <name type="scientific">Consotaella salsifontis</name>
    <dbReference type="NCBI Taxonomy" id="1365950"/>
    <lineage>
        <taxon>Bacteria</taxon>
        <taxon>Pseudomonadati</taxon>
        <taxon>Pseudomonadota</taxon>
        <taxon>Alphaproteobacteria</taxon>
        <taxon>Hyphomicrobiales</taxon>
        <taxon>Aurantimonadaceae</taxon>
        <taxon>Consotaella</taxon>
    </lineage>
</organism>
<dbReference type="Proteomes" id="UP000190135">
    <property type="component" value="Unassembled WGS sequence"/>
</dbReference>
<evidence type="ECO:0000256" key="2">
    <source>
        <dbReference type="ARBA" id="ARBA00022729"/>
    </source>
</evidence>
<name>A0A1T4R9F0_9HYPH</name>
<evidence type="ECO:0000256" key="1">
    <source>
        <dbReference type="ARBA" id="ARBA00004459"/>
    </source>
</evidence>
<dbReference type="OrthoDB" id="7907172at2"/>
<protein>
    <recommendedName>
        <fullName evidence="11">Outer membrane lipoprotein omp10</fullName>
    </recommendedName>
</protein>
<accession>A0A1T4R9F0</accession>
<evidence type="ECO:0000256" key="3">
    <source>
        <dbReference type="ARBA" id="ARBA00023136"/>
    </source>
</evidence>
<keyword evidence="6" id="KW-0449">Lipoprotein</keyword>
<dbReference type="AlphaFoldDB" id="A0A1T4R9F0"/>
<evidence type="ECO:0000313" key="9">
    <source>
        <dbReference type="EMBL" id="SKA12251.1"/>
    </source>
</evidence>
<feature type="signal peptide" evidence="8">
    <location>
        <begin position="1"/>
        <end position="18"/>
    </location>
</feature>
<keyword evidence="4" id="KW-0564">Palmitate</keyword>
<evidence type="ECO:0000256" key="7">
    <source>
        <dbReference type="ARBA" id="ARBA00044505"/>
    </source>
</evidence>
<feature type="chain" id="PRO_5010530266" description="Outer membrane lipoprotein omp10" evidence="8">
    <location>
        <begin position="19"/>
        <end position="122"/>
    </location>
</feature>
<dbReference type="RefSeq" id="WP_078708361.1">
    <property type="nucleotide sequence ID" value="NZ_FUXL01000006.1"/>
</dbReference>
<keyword evidence="2 8" id="KW-0732">Signal</keyword>
<keyword evidence="10" id="KW-1185">Reference proteome</keyword>
<proteinExistence type="inferred from homology"/>
<evidence type="ECO:0000313" key="10">
    <source>
        <dbReference type="Proteomes" id="UP000190135"/>
    </source>
</evidence>
<reference evidence="9 10" key="1">
    <citation type="submission" date="2017-02" db="EMBL/GenBank/DDBJ databases">
        <authorList>
            <person name="Peterson S.W."/>
        </authorList>
    </citation>
    <scope>NUCLEOTIDE SEQUENCE [LARGE SCALE GENOMIC DNA]</scope>
    <source>
        <strain evidence="9 10">USBA 369</strain>
    </source>
</reference>